<dbReference type="PATRIC" id="fig|1195763.3.peg.3582"/>
<proteinExistence type="predicted"/>
<dbReference type="OrthoDB" id="5540985at2"/>
<organism evidence="1 2">
    <name type="scientific">Photobacterium aquae</name>
    <dbReference type="NCBI Taxonomy" id="1195763"/>
    <lineage>
        <taxon>Bacteria</taxon>
        <taxon>Pseudomonadati</taxon>
        <taxon>Pseudomonadota</taxon>
        <taxon>Gammaproteobacteria</taxon>
        <taxon>Vibrionales</taxon>
        <taxon>Vibrionaceae</taxon>
        <taxon>Photobacterium</taxon>
    </lineage>
</organism>
<evidence type="ECO:0000313" key="2">
    <source>
        <dbReference type="Proteomes" id="UP000036097"/>
    </source>
</evidence>
<evidence type="ECO:0000313" key="1">
    <source>
        <dbReference type="EMBL" id="KLV03894.1"/>
    </source>
</evidence>
<dbReference type="EMBL" id="LDOT01000024">
    <property type="protein sequence ID" value="KLV03894.1"/>
    <property type="molecule type" value="Genomic_DNA"/>
</dbReference>
<name>A0A0J1GWU4_9GAMM</name>
<dbReference type="AlphaFoldDB" id="A0A0J1GWU4"/>
<sequence length="94" mass="10736">MISNGSARQWWIASIVAVGLTGCADSRHQTLKELGFVRPYLEGYQDGCSSREQQADTYHDGFRQDPERMYSDGKYANGWQDGYEHCYAANQDYL</sequence>
<protein>
    <submittedName>
        <fullName evidence="1">Lipoprotein</fullName>
    </submittedName>
</protein>
<comment type="caution">
    <text evidence="1">The sequence shown here is derived from an EMBL/GenBank/DDBJ whole genome shotgun (WGS) entry which is preliminary data.</text>
</comment>
<dbReference type="RefSeq" id="WP_047880058.1">
    <property type="nucleotide sequence ID" value="NZ_LDOT01000024.1"/>
</dbReference>
<keyword evidence="1" id="KW-0449">Lipoprotein</keyword>
<gene>
    <name evidence="1" type="ORF">ABT56_16800</name>
</gene>
<dbReference type="Proteomes" id="UP000036097">
    <property type="component" value="Unassembled WGS sequence"/>
</dbReference>
<keyword evidence="2" id="KW-1185">Reference proteome</keyword>
<accession>A0A0J1GWU4</accession>
<reference evidence="1 2" key="1">
    <citation type="submission" date="2015-05" db="EMBL/GenBank/DDBJ databases">
        <title>Photobacterium galathea sp. nov.</title>
        <authorList>
            <person name="Machado H."/>
            <person name="Gram L."/>
        </authorList>
    </citation>
    <scope>NUCLEOTIDE SEQUENCE [LARGE SCALE GENOMIC DNA]</scope>
    <source>
        <strain evidence="1 2">CGMCC 1.12159</strain>
    </source>
</reference>